<keyword evidence="14 19" id="KW-0472">Membrane</keyword>
<organism evidence="20">
    <name type="scientific">Capra hircus</name>
    <name type="common">Goat</name>
    <dbReference type="NCBI Taxonomy" id="9925"/>
    <lineage>
        <taxon>Eukaryota</taxon>
        <taxon>Metazoa</taxon>
        <taxon>Chordata</taxon>
        <taxon>Craniata</taxon>
        <taxon>Vertebrata</taxon>
        <taxon>Euteleostomi</taxon>
        <taxon>Mammalia</taxon>
        <taxon>Eutheria</taxon>
        <taxon>Laurasiatheria</taxon>
        <taxon>Artiodactyla</taxon>
        <taxon>Ruminantia</taxon>
        <taxon>Pecora</taxon>
        <taxon>Bovidae</taxon>
        <taxon>Caprinae</taxon>
        <taxon>Capra</taxon>
    </lineage>
</organism>
<sequence length="356" mass="40051">MWAFPELPMPLLVNLIGSLMGFVATLTLIPAFRSHFIAARLCGQDLNKSSRQQIPESQGVISGAVFLIILFCFIPFPFLNCFVEQQCKAFPHHELLLPTAASLPLLMVYFTNFGNTTIVVPKPLRPILGLHLDLGILYYVYMGLLAVFCTNAINILAGINGLEAGQSLVISASIIVFNLVELDGDYRDDHIFSLYFMIPFFFTTLGLLYHNWYPSRVFVGDTFCYFAGMTFAVVGILGHFSKTMLLFFMPQVFNFLYSLPQLLHIIPCPRHLIVIRPMNLSKNSSCYKKTNNTFMTSIVAESLWLVTVHQNENENSASMECDNMTLIHLNLTLLLLLLQAMGGAVTFSLVRLFYDV</sequence>
<evidence type="ECO:0000256" key="17">
    <source>
        <dbReference type="ARBA" id="ARBA00044717"/>
    </source>
</evidence>
<name>A0A8C2XTR9_CAPHI</name>
<accession>A0A8C2XTR9</accession>
<dbReference type="CDD" id="cd06855">
    <property type="entry name" value="GT_GPT_euk"/>
    <property type="match status" value="1"/>
</dbReference>
<evidence type="ECO:0000256" key="16">
    <source>
        <dbReference type="ARBA" id="ARBA00033238"/>
    </source>
</evidence>
<evidence type="ECO:0000256" key="7">
    <source>
        <dbReference type="ARBA" id="ARBA00022676"/>
    </source>
</evidence>
<keyword evidence="11" id="KW-0256">Endoplasmic reticulum</keyword>
<dbReference type="InterPro" id="IPR000715">
    <property type="entry name" value="Glycosyl_transferase_4"/>
</dbReference>
<dbReference type="PANTHER" id="PTHR10571:SF0">
    <property type="entry name" value="UDP-N-ACETYLGLUCOSAMINE--DOLICHYL-PHOSPHATE N-ACETYLGLUCOSAMINEPHOSPHOTRANSFERASE"/>
    <property type="match status" value="1"/>
</dbReference>
<comment type="pathway">
    <text evidence="3">Protein modification; protein glycosylation.</text>
</comment>
<comment type="similarity">
    <text evidence="4">Belongs to the glycosyltransferase 4 family.</text>
</comment>
<feature type="transmembrane region" description="Helical" evidence="19">
    <location>
        <begin position="12"/>
        <end position="32"/>
    </location>
</feature>
<evidence type="ECO:0000256" key="1">
    <source>
        <dbReference type="ARBA" id="ARBA00001946"/>
    </source>
</evidence>
<evidence type="ECO:0000256" key="15">
    <source>
        <dbReference type="ARBA" id="ARBA00029567"/>
    </source>
</evidence>
<evidence type="ECO:0000256" key="18">
    <source>
        <dbReference type="ARBA" id="ARBA00045078"/>
    </source>
</evidence>
<feature type="transmembrane region" description="Helical" evidence="19">
    <location>
        <begin position="60"/>
        <end position="83"/>
    </location>
</feature>
<keyword evidence="13 19" id="KW-1133">Transmembrane helix</keyword>
<evidence type="ECO:0000256" key="13">
    <source>
        <dbReference type="ARBA" id="ARBA00022989"/>
    </source>
</evidence>
<dbReference type="GO" id="GO:0006488">
    <property type="term" value="P:dolichol-linked oligosaccharide biosynthetic process"/>
    <property type="evidence" value="ECO:0007669"/>
    <property type="project" value="InterPro"/>
</dbReference>
<evidence type="ECO:0000256" key="19">
    <source>
        <dbReference type="SAM" id="Phobius"/>
    </source>
</evidence>
<dbReference type="GO" id="GO:0003975">
    <property type="term" value="F:UDP-N-acetylglucosamine-dolichyl-phosphate N-acetylglucosaminephosphotransferase activity"/>
    <property type="evidence" value="ECO:0007669"/>
    <property type="project" value="UniProtKB-EC"/>
</dbReference>
<evidence type="ECO:0000256" key="4">
    <source>
        <dbReference type="ARBA" id="ARBA00009317"/>
    </source>
</evidence>
<dbReference type="Pfam" id="PF00953">
    <property type="entry name" value="Glycos_transf_4"/>
    <property type="match status" value="1"/>
</dbReference>
<evidence type="ECO:0000256" key="10">
    <source>
        <dbReference type="ARBA" id="ARBA00022723"/>
    </source>
</evidence>
<proteinExistence type="inferred from homology"/>
<comment type="function">
    <text evidence="17">UDP-N-acetylglucosamine--dolichyl-phosphate N-acetylglucosaminephosphotransferase that operates in the biosynthetic pathway of dolichol-linked oligosaccharides, the glycan precursors employed in protein asparagine (N)-glycosylation. The assembly of dolichol-linked oligosaccharides begins on the cytosolic side of the endoplasmic reticulum membrane and finishes in its lumen. The sequential addition of sugars to dolichol pyrophosphate produces dolichol-linked oligosaccharides containing fourteen sugars, including two GlcNAcs, nine mannoses and three glucoses. Once assembled, the oligosaccharide is transferred from the lipid to nascent proteins by oligosaccharyltransferases. Catalyzes the initial step of dolichol-linked oligosaccharide biosynthesis, transfering GlcNAc-1-P from cytosolic UDP-GlcNAc onto the carrier lipid dolichyl phosphate (P-dolichol), yielding GlcNAc-P-P-dolichol embedded in the cytoplasmic leaflet of the endoplasmic reticulum membrane.</text>
</comment>
<evidence type="ECO:0000256" key="3">
    <source>
        <dbReference type="ARBA" id="ARBA00004922"/>
    </source>
</evidence>
<protein>
    <recommendedName>
        <fullName evidence="6">UDP-N-acetylglucosamine--dolichyl-phosphate N-acetylglucosaminephosphotransferase</fullName>
        <ecNumber evidence="5">2.7.8.15</ecNumber>
    </recommendedName>
    <alternativeName>
        <fullName evidence="15">GlcNAc-1-P transferase</fullName>
    </alternativeName>
    <alternativeName>
        <fullName evidence="16">N-acetylglucosamine-1-phosphate transferase</fullName>
    </alternativeName>
</protein>
<comment type="cofactor">
    <cofactor evidence="1">
        <name>Mg(2+)</name>
        <dbReference type="ChEBI" id="CHEBI:18420"/>
    </cofactor>
</comment>
<evidence type="ECO:0000256" key="12">
    <source>
        <dbReference type="ARBA" id="ARBA00022842"/>
    </source>
</evidence>
<keyword evidence="9 19" id="KW-0812">Transmembrane</keyword>
<dbReference type="GO" id="GO:0046872">
    <property type="term" value="F:metal ion binding"/>
    <property type="evidence" value="ECO:0007669"/>
    <property type="project" value="UniProtKB-KW"/>
</dbReference>
<dbReference type="InterPro" id="IPR033895">
    <property type="entry name" value="GPT"/>
</dbReference>
<dbReference type="PANTHER" id="PTHR10571">
    <property type="entry name" value="UDP-N-ACETYLGLUCOSAMINE--DOLICHYL-PHOSPHATE N-ACETYLGLUCOSAMINEPHOSPHOTRANSFERASE"/>
    <property type="match status" value="1"/>
</dbReference>
<dbReference type="Ensembl" id="ENSCHIT00010033553.1">
    <property type="protein sequence ID" value="ENSCHIP00010023673.1"/>
    <property type="gene ID" value="ENSCHIG00010017670.1"/>
</dbReference>
<evidence type="ECO:0000256" key="14">
    <source>
        <dbReference type="ARBA" id="ARBA00023136"/>
    </source>
</evidence>
<evidence type="ECO:0000256" key="11">
    <source>
        <dbReference type="ARBA" id="ARBA00022824"/>
    </source>
</evidence>
<keyword evidence="10" id="KW-0479">Metal-binding</keyword>
<keyword evidence="7" id="KW-0328">Glycosyltransferase</keyword>
<evidence type="ECO:0000313" key="20">
    <source>
        <dbReference type="Ensembl" id="ENSCHIP00010023673.1"/>
    </source>
</evidence>
<evidence type="ECO:0000256" key="5">
    <source>
        <dbReference type="ARBA" id="ARBA00013225"/>
    </source>
</evidence>
<evidence type="ECO:0000256" key="8">
    <source>
        <dbReference type="ARBA" id="ARBA00022679"/>
    </source>
</evidence>
<keyword evidence="8" id="KW-0808">Transferase</keyword>
<dbReference type="AlphaFoldDB" id="A0A8C2XTR9"/>
<comment type="catalytic activity">
    <reaction evidence="18">
        <text>a di-trans,poly-cis-dolichyl phosphate + UDP-N-acetyl-alpha-D-glucosamine = an N-acetyl-alpha-D-glucosaminyl-diphospho-di-trans,poly-cis-dolichol + UMP</text>
        <dbReference type="Rhea" id="RHEA:13289"/>
        <dbReference type="Rhea" id="RHEA-COMP:19498"/>
        <dbReference type="Rhea" id="RHEA-COMP:19507"/>
        <dbReference type="ChEBI" id="CHEBI:57683"/>
        <dbReference type="ChEBI" id="CHEBI:57705"/>
        <dbReference type="ChEBI" id="CHEBI:57865"/>
        <dbReference type="ChEBI" id="CHEBI:58427"/>
        <dbReference type="EC" id="2.7.8.15"/>
    </reaction>
    <physiologicalReaction direction="left-to-right" evidence="18">
        <dbReference type="Rhea" id="RHEA:13290"/>
    </physiologicalReaction>
</comment>
<reference evidence="20" key="1">
    <citation type="submission" date="2019-03" db="EMBL/GenBank/DDBJ databases">
        <title>Genome sequencing and reference-guided assembly of Black Bengal Goat (Capra hircus).</title>
        <authorList>
            <person name="Siddiki A.Z."/>
            <person name="Baten A."/>
            <person name="Billah M."/>
            <person name="Alam M.A.U."/>
            <person name="Shawrob K.S.M."/>
            <person name="Saha S."/>
            <person name="Chowdhury M."/>
            <person name="Rahman A.H."/>
            <person name="Stear M."/>
            <person name="Miah G."/>
            <person name="Das G.B."/>
            <person name="Hossain M.M."/>
            <person name="Kumkum M."/>
            <person name="Islam M.S."/>
            <person name="Mollah A.M."/>
            <person name="Ahsan A."/>
            <person name="Tusar F."/>
            <person name="Khan M.K.I."/>
        </authorList>
    </citation>
    <scope>NUCLEOTIDE SEQUENCE [LARGE SCALE GENOMIC DNA]</scope>
</reference>
<reference evidence="20" key="2">
    <citation type="submission" date="2025-08" db="UniProtKB">
        <authorList>
            <consortium name="Ensembl"/>
        </authorList>
    </citation>
    <scope>IDENTIFICATION</scope>
</reference>
<feature type="transmembrane region" description="Helical" evidence="19">
    <location>
        <begin position="95"/>
        <end position="116"/>
    </location>
</feature>
<evidence type="ECO:0000256" key="9">
    <source>
        <dbReference type="ARBA" id="ARBA00022692"/>
    </source>
</evidence>
<dbReference type="GO" id="GO:0005789">
    <property type="term" value="C:endoplasmic reticulum membrane"/>
    <property type="evidence" value="ECO:0007669"/>
    <property type="project" value="UniProtKB-SubCell"/>
</dbReference>
<comment type="subcellular location">
    <subcellularLocation>
        <location evidence="2">Endoplasmic reticulum membrane</location>
        <topology evidence="2">Multi-pass membrane protein</topology>
    </subcellularLocation>
</comment>
<feature type="transmembrane region" description="Helical" evidence="19">
    <location>
        <begin position="192"/>
        <end position="210"/>
    </location>
</feature>
<keyword evidence="12" id="KW-0460">Magnesium</keyword>
<feature type="transmembrane region" description="Helical" evidence="19">
    <location>
        <begin position="333"/>
        <end position="354"/>
    </location>
</feature>
<evidence type="ECO:0000256" key="2">
    <source>
        <dbReference type="ARBA" id="ARBA00004477"/>
    </source>
</evidence>
<dbReference type="GO" id="GO:0016757">
    <property type="term" value="F:glycosyltransferase activity"/>
    <property type="evidence" value="ECO:0007669"/>
    <property type="project" value="UniProtKB-KW"/>
</dbReference>
<dbReference type="UniPathway" id="UPA00378"/>
<feature type="transmembrane region" description="Helical" evidence="19">
    <location>
        <begin position="136"/>
        <end position="157"/>
    </location>
</feature>
<evidence type="ECO:0000256" key="6">
    <source>
        <dbReference type="ARBA" id="ARBA00017659"/>
    </source>
</evidence>
<feature type="transmembrane region" description="Helical" evidence="19">
    <location>
        <begin position="222"/>
        <end position="240"/>
    </location>
</feature>
<dbReference type="EC" id="2.7.8.15" evidence="5"/>